<feature type="signal peptide" evidence="1">
    <location>
        <begin position="1"/>
        <end position="21"/>
    </location>
</feature>
<dbReference type="InterPro" id="IPR051043">
    <property type="entry name" value="Sulfatase_Mod_Factor_Kinase"/>
</dbReference>
<dbReference type="Pfam" id="PF03781">
    <property type="entry name" value="FGE-sulfatase"/>
    <property type="match status" value="1"/>
</dbReference>
<protein>
    <submittedName>
        <fullName evidence="3">Formylglycine-generating sulfatase enzyme</fullName>
    </submittedName>
</protein>
<evidence type="ECO:0000313" key="4">
    <source>
        <dbReference type="Proteomes" id="UP000236220"/>
    </source>
</evidence>
<dbReference type="PANTHER" id="PTHR23150">
    <property type="entry name" value="SULFATASE MODIFYING FACTOR 1, 2"/>
    <property type="match status" value="1"/>
</dbReference>
<comment type="caution">
    <text evidence="3">The sequence shown here is derived from an EMBL/GenBank/DDBJ whole genome shotgun (WGS) entry which is preliminary data.</text>
</comment>
<dbReference type="AlphaFoldDB" id="A0A2K1PY98"/>
<dbReference type="InterPro" id="IPR042095">
    <property type="entry name" value="SUMF_sf"/>
</dbReference>
<keyword evidence="4" id="KW-1185">Reference proteome</keyword>
<dbReference type="InterPro" id="IPR016187">
    <property type="entry name" value="CTDL_fold"/>
</dbReference>
<feature type="chain" id="PRO_5014393306" evidence="1">
    <location>
        <begin position="22"/>
        <end position="619"/>
    </location>
</feature>
<dbReference type="PANTHER" id="PTHR23150:SF35">
    <property type="entry name" value="BLL6746 PROTEIN"/>
    <property type="match status" value="1"/>
</dbReference>
<evidence type="ECO:0000259" key="2">
    <source>
        <dbReference type="Pfam" id="PF03781"/>
    </source>
</evidence>
<organism evidence="3 4">
    <name type="scientific">Solilutibacter silvestris</name>
    <dbReference type="NCBI Taxonomy" id="1645665"/>
    <lineage>
        <taxon>Bacteria</taxon>
        <taxon>Pseudomonadati</taxon>
        <taxon>Pseudomonadota</taxon>
        <taxon>Gammaproteobacteria</taxon>
        <taxon>Lysobacterales</taxon>
        <taxon>Lysobacteraceae</taxon>
        <taxon>Solilutibacter</taxon>
    </lineage>
</organism>
<proteinExistence type="predicted"/>
<dbReference type="SUPFAM" id="SSF56436">
    <property type="entry name" value="C-type lectin-like"/>
    <property type="match status" value="1"/>
</dbReference>
<gene>
    <name evidence="3" type="ORF">Lysil_1929</name>
</gene>
<dbReference type="Proteomes" id="UP000236220">
    <property type="component" value="Unassembled WGS sequence"/>
</dbReference>
<dbReference type="PROSITE" id="PS51257">
    <property type="entry name" value="PROKAR_LIPOPROTEIN"/>
    <property type="match status" value="1"/>
</dbReference>
<reference evidence="3 4" key="1">
    <citation type="submission" date="2017-08" db="EMBL/GenBank/DDBJ databases">
        <title>Lysobacter sylvestris genome.</title>
        <authorList>
            <person name="Zhang D.-C."/>
            <person name="Albuquerque L."/>
            <person name="Franca L."/>
            <person name="Froufe H.J.C."/>
            <person name="Barroso C."/>
            <person name="Egas C."/>
            <person name="Da Costa M."/>
            <person name="Margesin R."/>
        </authorList>
    </citation>
    <scope>NUCLEOTIDE SEQUENCE [LARGE SCALE GENOMIC DNA]</scope>
    <source>
        <strain evidence="3 4">AM20-91</strain>
    </source>
</reference>
<dbReference type="EMBL" id="NPZB01000002">
    <property type="protein sequence ID" value="PNS07753.1"/>
    <property type="molecule type" value="Genomic_DNA"/>
</dbReference>
<keyword evidence="1" id="KW-0732">Signal</keyword>
<feature type="domain" description="Sulfatase-modifying factor enzyme-like" evidence="2">
    <location>
        <begin position="345"/>
        <end position="617"/>
    </location>
</feature>
<accession>A0A2K1PY98</accession>
<dbReference type="Gene3D" id="3.90.1580.10">
    <property type="entry name" value="paralog of FGE (formylglycine-generating enzyme)"/>
    <property type="match status" value="1"/>
</dbReference>
<dbReference type="GO" id="GO:0120147">
    <property type="term" value="F:formylglycine-generating oxidase activity"/>
    <property type="evidence" value="ECO:0007669"/>
    <property type="project" value="TreeGrafter"/>
</dbReference>
<evidence type="ECO:0000256" key="1">
    <source>
        <dbReference type="SAM" id="SignalP"/>
    </source>
</evidence>
<name>A0A2K1PY98_9GAMM</name>
<evidence type="ECO:0000313" key="3">
    <source>
        <dbReference type="EMBL" id="PNS07753.1"/>
    </source>
</evidence>
<sequence>MRRMKGMTGRSMALLVVAALAACTRGPSSPDADSAEALRRGIVTIGADEHSRYGLNWTPPLAQVDANGVPVALRDAQRQLQRGHLYQDADSTLPLLFAVLRIDPANTTALELRQRVLRQLIARGDAAIRDNAADWPGAAAEAHRIAAVLRVANANDSDVQHYLGRLDASDGLDALLLLGQRDLEDGRLGETGVGARIDFGEVLRSRPGDARAIAGLQRTQDAMIAQAQVAADARDYAGVLRWMQHAQAVTADPRVVAAAWRRIERQRIGQVQSMYGDARIHLQDPSQRGALDAARALLLEMRRIAVTDDGSVADLARRIALATQYGQFVPGQQFSESLRAGGAAPPMRVVPAGQFMMGADPREPGPSKAESPSHLVTFARGFALGATEVTVADYARFVVATGYLTRADRRGNSIVYDERSGNFARRSGVSWRDDYAGQPARGDLPVLHLDVRDAEAYVEWLRTQTGRAYHLPTEAEFEYALRAGGEGRYPWGDGAPPVGAGNLTGARDVSPSGHHWANAFRDYGDGYWGPAPVGRDAANAFGLHDLAGNVSEWVADCWHQGYHRAPSDGVAWFNPGCRSRVVRGGSWAGAPDQVRSAWRVAQTGDTTNARTGFRVARDL</sequence>
<dbReference type="InterPro" id="IPR005532">
    <property type="entry name" value="SUMF_dom"/>
</dbReference>